<feature type="region of interest" description="Disordered" evidence="3">
    <location>
        <begin position="193"/>
        <end position="232"/>
    </location>
</feature>
<dbReference type="STRING" id="927083.DB32_004774"/>
<feature type="repeat" description="TPR" evidence="2">
    <location>
        <begin position="651"/>
        <end position="684"/>
    </location>
</feature>
<evidence type="ECO:0000313" key="5">
    <source>
        <dbReference type="EMBL" id="AKF07625.1"/>
    </source>
</evidence>
<dbReference type="InterPro" id="IPR019734">
    <property type="entry name" value="TPR_rpt"/>
</dbReference>
<dbReference type="InterPro" id="IPR025497">
    <property type="entry name" value="PatA-like_N"/>
</dbReference>
<reference evidence="5 6" key="1">
    <citation type="submission" date="2015-03" db="EMBL/GenBank/DDBJ databases">
        <title>Genome assembly of Sandaracinus amylolyticus DSM 53668.</title>
        <authorList>
            <person name="Sharma G."/>
            <person name="Subramanian S."/>
        </authorList>
    </citation>
    <scope>NUCLEOTIDE SEQUENCE [LARGE SCALE GENOMIC DNA]</scope>
    <source>
        <strain evidence="5 6">DSM 53668</strain>
    </source>
</reference>
<keyword evidence="1" id="KW-0597">Phosphoprotein</keyword>
<dbReference type="SUPFAM" id="SSF52172">
    <property type="entry name" value="CheY-like"/>
    <property type="match status" value="1"/>
</dbReference>
<dbReference type="SMART" id="SM00448">
    <property type="entry name" value="REC"/>
    <property type="match status" value="1"/>
</dbReference>
<feature type="region of interest" description="Disordered" evidence="3">
    <location>
        <begin position="564"/>
        <end position="640"/>
    </location>
</feature>
<evidence type="ECO:0000256" key="3">
    <source>
        <dbReference type="SAM" id="MobiDB-lite"/>
    </source>
</evidence>
<gene>
    <name evidence="5" type="ORF">DB32_004774</name>
</gene>
<feature type="region of interest" description="Disordered" evidence="3">
    <location>
        <begin position="149"/>
        <end position="177"/>
    </location>
</feature>
<dbReference type="Gene3D" id="1.25.40.10">
    <property type="entry name" value="Tetratricopeptide repeat domain"/>
    <property type="match status" value="1"/>
</dbReference>
<sequence>MIPLSVFVVHPDAAIAARIARAVAVAGHAPVMLADGERAIDRFVQEPADVVVVDFFLPGRDGVATIESIRWAPGGRDAHVVLLGERNPESATLYELGRRVGATATLLGPLDDDAIERLVDVLARPPGESTRVASADEIGGQLERLLLPTDAFAQRPTITDAKREDAGDTDEPPAGDDAAAAWPVVETVMANASRAPTREAHHDLEDGGSGVLRRPTSGRLTTPPPAMRTPEITPAREIPPEADAAHAGAREVFADAAALEEGRHVGADARASEEGSQRIMGTFEEASFAALLRRLADQRASGALVCVAEGLRRETTTGDPPTKVVYFRAGVPTHVRSNLLDECLGQILLRRRRIGAATLEESIRRMRLGHGLQGEILIDMGALAPLELGEALADQARDKLFDVFGWMRGTYRFSTKLEPPAGSVGIELGLAEIVYEGVCAAMPATRLFELLSPHLARYLVPDPVQLARFVRVRLVPEARQVLGRVDGKLTLREVLSMGTRPGAVAQLVYAMECLGAVHYAETPGRALRSSETRGLPSSRSVPTPLSAEDATGDDAMEQIADEATEPPHGVLLPPRHAGGEGAGEAWDDATSPARGRVVPDARPGMARGDASGMLATPEHDERREPAPIADEDDETAPPTGLDARVDELFEAERHFRRGNRALDRGKVAEALGAFSKAYEICPDQGEFLAYVGWARHCLAPEDRRSNDAALAELAQARDLSPELHVTHLLHARVLASAGRTAEAHGAYLRVLQIDPGCAEARAAIDALV</sequence>
<dbReference type="KEGG" id="samy:DB32_004774"/>
<dbReference type="PROSITE" id="PS50005">
    <property type="entry name" value="TPR"/>
    <property type="match status" value="1"/>
</dbReference>
<feature type="modified residue" description="4-aspartylphosphate" evidence="1">
    <location>
        <position position="54"/>
    </location>
</feature>
<keyword evidence="6" id="KW-1185">Reference proteome</keyword>
<organism evidence="5 6">
    <name type="scientific">Sandaracinus amylolyticus</name>
    <dbReference type="NCBI Taxonomy" id="927083"/>
    <lineage>
        <taxon>Bacteria</taxon>
        <taxon>Pseudomonadati</taxon>
        <taxon>Myxococcota</taxon>
        <taxon>Polyangia</taxon>
        <taxon>Polyangiales</taxon>
        <taxon>Sandaracinaceae</taxon>
        <taxon>Sandaracinus</taxon>
    </lineage>
</organism>
<feature type="domain" description="Response regulatory" evidence="4">
    <location>
        <begin position="5"/>
        <end position="123"/>
    </location>
</feature>
<dbReference type="RefSeq" id="WP_169791529.1">
    <property type="nucleotide sequence ID" value="NZ_CP011125.1"/>
</dbReference>
<dbReference type="InterPro" id="IPR001789">
    <property type="entry name" value="Sig_transdc_resp-reg_receiver"/>
</dbReference>
<dbReference type="SUPFAM" id="SSF48452">
    <property type="entry name" value="TPR-like"/>
    <property type="match status" value="1"/>
</dbReference>
<keyword evidence="5" id="KW-0238">DNA-binding</keyword>
<dbReference type="InterPro" id="IPR011990">
    <property type="entry name" value="TPR-like_helical_dom_sf"/>
</dbReference>
<proteinExistence type="predicted"/>
<dbReference type="EMBL" id="CP011125">
    <property type="protein sequence ID" value="AKF07625.1"/>
    <property type="molecule type" value="Genomic_DNA"/>
</dbReference>
<feature type="compositionally biased region" description="Basic and acidic residues" evidence="3">
    <location>
        <begin position="196"/>
        <end position="205"/>
    </location>
</feature>
<accession>A0A0F6W4Z5</accession>
<dbReference type="PROSITE" id="PS50110">
    <property type="entry name" value="RESPONSE_REGULATORY"/>
    <property type="match status" value="1"/>
</dbReference>
<dbReference type="GO" id="GO:0003677">
    <property type="term" value="F:DNA binding"/>
    <property type="evidence" value="ECO:0007669"/>
    <property type="project" value="UniProtKB-KW"/>
</dbReference>
<name>A0A0F6W4Z5_9BACT</name>
<dbReference type="AlphaFoldDB" id="A0A0F6W4Z5"/>
<evidence type="ECO:0000256" key="1">
    <source>
        <dbReference type="PROSITE-ProRule" id="PRU00169"/>
    </source>
</evidence>
<dbReference type="Gene3D" id="3.40.50.2300">
    <property type="match status" value="1"/>
</dbReference>
<dbReference type="Pfam" id="PF14332">
    <property type="entry name" value="DUF4388"/>
    <property type="match status" value="1"/>
</dbReference>
<feature type="region of interest" description="Disordered" evidence="3">
    <location>
        <begin position="528"/>
        <end position="551"/>
    </location>
</feature>
<evidence type="ECO:0000259" key="4">
    <source>
        <dbReference type="PROSITE" id="PS50110"/>
    </source>
</evidence>
<keyword evidence="2" id="KW-0802">TPR repeat</keyword>
<dbReference type="InterPro" id="IPR011006">
    <property type="entry name" value="CheY-like_superfamily"/>
</dbReference>
<protein>
    <submittedName>
        <fullName evidence="5">DNA-binding response regulator KdpE</fullName>
    </submittedName>
</protein>
<evidence type="ECO:0000313" key="6">
    <source>
        <dbReference type="Proteomes" id="UP000034883"/>
    </source>
</evidence>
<dbReference type="Proteomes" id="UP000034883">
    <property type="component" value="Chromosome"/>
</dbReference>
<dbReference type="GO" id="GO:0000160">
    <property type="term" value="P:phosphorelay signal transduction system"/>
    <property type="evidence" value="ECO:0007669"/>
    <property type="project" value="InterPro"/>
</dbReference>
<evidence type="ECO:0000256" key="2">
    <source>
        <dbReference type="PROSITE-ProRule" id="PRU00339"/>
    </source>
</evidence>